<dbReference type="AlphaFoldDB" id="A0A1S1LFF4"/>
<evidence type="ECO:0000313" key="1">
    <source>
        <dbReference type="EMBL" id="OHU46021.1"/>
    </source>
</evidence>
<protein>
    <submittedName>
        <fullName evidence="1">Uncharacterized protein</fullName>
    </submittedName>
</protein>
<name>A0A1S1LFF4_MYCCH</name>
<proteinExistence type="predicted"/>
<dbReference type="Proteomes" id="UP000180043">
    <property type="component" value="Unassembled WGS sequence"/>
</dbReference>
<evidence type="ECO:0000313" key="2">
    <source>
        <dbReference type="Proteomes" id="UP000180043"/>
    </source>
</evidence>
<reference evidence="1 2" key="1">
    <citation type="submission" date="2016-10" db="EMBL/GenBank/DDBJ databases">
        <title>Evaluation of Human, Veterinary and Environmental Mycobacterium chelonae Isolates by Core Genome Phylogenomic Analysis, Targeted Gene Comparison, and Anti-microbial Susceptibility Patterns: A Tale of Mistaken Identities.</title>
        <authorList>
            <person name="Fogelson S.B."/>
            <person name="Camus A.C."/>
            <person name="Lorenz W."/>
            <person name="Vasireddy R."/>
            <person name="Vasireddy S."/>
            <person name="Smith T."/>
            <person name="Brown-Elliott B.A."/>
            <person name="Wallace R.J.Jr."/>
            <person name="Hasan N.A."/>
            <person name="Reischl U."/>
            <person name="Sanchez S."/>
        </authorList>
    </citation>
    <scope>NUCLEOTIDE SEQUENCE [LARGE SCALE GENOMIC DNA]</scope>
    <source>
        <strain evidence="1 2">15515</strain>
    </source>
</reference>
<dbReference type="RefSeq" id="WP_070948182.1">
    <property type="nucleotide sequence ID" value="NZ_MLIQ01000052.1"/>
</dbReference>
<sequence>MSNPNEVRDFIWVEPHHGDYVMLSRAAGMLALHAAAASMRRNTPGFIPDERLGSDTTLLALELVLSGLWRRVEGGYDIADAWERRVR</sequence>
<comment type="caution">
    <text evidence="1">The sequence shown here is derived from an EMBL/GenBank/DDBJ whole genome shotgun (WGS) entry which is preliminary data.</text>
</comment>
<dbReference type="EMBL" id="MLIQ01000052">
    <property type="protein sequence ID" value="OHU46021.1"/>
    <property type="molecule type" value="Genomic_DNA"/>
</dbReference>
<gene>
    <name evidence="1" type="ORF">BKG82_28715</name>
</gene>
<organism evidence="1 2">
    <name type="scientific">Mycobacteroides chelonae</name>
    <name type="common">Mycobacterium chelonae</name>
    <dbReference type="NCBI Taxonomy" id="1774"/>
    <lineage>
        <taxon>Bacteria</taxon>
        <taxon>Bacillati</taxon>
        <taxon>Actinomycetota</taxon>
        <taxon>Actinomycetes</taxon>
        <taxon>Mycobacteriales</taxon>
        <taxon>Mycobacteriaceae</taxon>
        <taxon>Mycobacteroides</taxon>
    </lineage>
</organism>
<accession>A0A1S1LFF4</accession>